<dbReference type="Gene3D" id="3.30.565.10">
    <property type="entry name" value="Histidine kinase-like ATPase, C-terminal domain"/>
    <property type="match status" value="1"/>
</dbReference>
<gene>
    <name evidence="2" type="ORF">G4D63_01630</name>
</gene>
<keyword evidence="3" id="KW-1185">Reference proteome</keyword>
<dbReference type="Proteomes" id="UP000481043">
    <property type="component" value="Unassembled WGS sequence"/>
</dbReference>
<accession>A0A6M0Q238</accession>
<feature type="domain" description="Histidine kinase/HSP90-like ATPase" evidence="1">
    <location>
        <begin position="25"/>
        <end position="125"/>
    </location>
</feature>
<name>A0A6M0Q238_9BACI</name>
<sequence length="137" mass="15208">MYHRILIKKEQDILTAISLAYTEMSNTPYSMSEKQQIIVTISELCKNIIFHSYSSGYVVIEKLNIGLRISAIDSGVGIASIENVINGVKNPNSKGLGLGLTGVRTMMDFFEIESQTQGGTKVIVEKWYSRTPSRTVT</sequence>
<proteinExistence type="predicted"/>
<evidence type="ECO:0000259" key="1">
    <source>
        <dbReference type="Pfam" id="PF13581"/>
    </source>
</evidence>
<dbReference type="Pfam" id="PF13581">
    <property type="entry name" value="HATPase_c_2"/>
    <property type="match status" value="1"/>
</dbReference>
<dbReference type="InterPro" id="IPR003594">
    <property type="entry name" value="HATPase_dom"/>
</dbReference>
<dbReference type="EMBL" id="JAAIWM010000001">
    <property type="protein sequence ID" value="NEY70431.1"/>
    <property type="molecule type" value="Genomic_DNA"/>
</dbReference>
<evidence type="ECO:0000313" key="2">
    <source>
        <dbReference type="EMBL" id="NEY70431.1"/>
    </source>
</evidence>
<comment type="caution">
    <text evidence="2">The sequence shown here is derived from an EMBL/GenBank/DDBJ whole genome shotgun (WGS) entry which is preliminary data.</text>
</comment>
<evidence type="ECO:0000313" key="3">
    <source>
        <dbReference type="Proteomes" id="UP000481043"/>
    </source>
</evidence>
<protein>
    <submittedName>
        <fullName evidence="2">Anti-sigma regulatory factor</fullName>
    </submittedName>
</protein>
<dbReference type="SUPFAM" id="SSF55874">
    <property type="entry name" value="ATPase domain of HSP90 chaperone/DNA topoisomerase II/histidine kinase"/>
    <property type="match status" value="1"/>
</dbReference>
<dbReference type="RefSeq" id="WP_163177029.1">
    <property type="nucleotide sequence ID" value="NZ_JAAIWM010000001.1"/>
</dbReference>
<dbReference type="InterPro" id="IPR036890">
    <property type="entry name" value="HATPase_C_sf"/>
</dbReference>
<dbReference type="AlphaFoldDB" id="A0A6M0Q238"/>
<organism evidence="2 3">
    <name type="scientific">Bacillus mesophilus</name>
    <dbReference type="NCBI Taxonomy" id="1808955"/>
    <lineage>
        <taxon>Bacteria</taxon>
        <taxon>Bacillati</taxon>
        <taxon>Bacillota</taxon>
        <taxon>Bacilli</taxon>
        <taxon>Bacillales</taxon>
        <taxon>Bacillaceae</taxon>
        <taxon>Bacillus</taxon>
    </lineage>
</organism>
<reference evidence="2 3" key="1">
    <citation type="submission" date="2020-02" db="EMBL/GenBank/DDBJ databases">
        <title>Bacillus aquiflavi sp. nov., isolated from yellow water of strong flavor Chinese baijiu in Yibin region of China.</title>
        <authorList>
            <person name="Xie J."/>
        </authorList>
    </citation>
    <scope>NUCLEOTIDE SEQUENCE [LARGE SCALE GENOMIC DNA]</scope>
    <source>
        <strain evidence="2 3">SA4</strain>
    </source>
</reference>